<dbReference type="Proteomes" id="UP000054279">
    <property type="component" value="Unassembled WGS sequence"/>
</dbReference>
<feature type="non-terminal residue" evidence="1">
    <location>
        <position position="221"/>
    </location>
</feature>
<feature type="non-terminal residue" evidence="1">
    <location>
        <position position="1"/>
    </location>
</feature>
<dbReference type="AlphaFoldDB" id="A0A0C9U4Y6"/>
<dbReference type="EMBL" id="KN837520">
    <property type="protein sequence ID" value="KIJ24182.1"/>
    <property type="molecule type" value="Genomic_DNA"/>
</dbReference>
<dbReference type="PANTHER" id="PTHR35871:SF1">
    <property type="entry name" value="CXC1-LIKE CYSTEINE CLUSTER ASSOCIATED WITH KDZ TRANSPOSASES DOMAIN-CONTAINING PROTEIN"/>
    <property type="match status" value="1"/>
</dbReference>
<accession>A0A0C9U4Y6</accession>
<protein>
    <submittedName>
        <fullName evidence="1">Uncharacterized protein</fullName>
    </submittedName>
</protein>
<evidence type="ECO:0000313" key="2">
    <source>
        <dbReference type="Proteomes" id="UP000054279"/>
    </source>
</evidence>
<dbReference type="OrthoDB" id="6511194at2759"/>
<dbReference type="PANTHER" id="PTHR35871">
    <property type="entry name" value="EXPRESSED PROTEIN"/>
    <property type="match status" value="1"/>
</dbReference>
<name>A0A0C9U4Y6_SPHS4</name>
<organism evidence="1 2">
    <name type="scientific">Sphaerobolus stellatus (strain SS14)</name>
    <dbReference type="NCBI Taxonomy" id="990650"/>
    <lineage>
        <taxon>Eukaryota</taxon>
        <taxon>Fungi</taxon>
        <taxon>Dikarya</taxon>
        <taxon>Basidiomycota</taxon>
        <taxon>Agaricomycotina</taxon>
        <taxon>Agaricomycetes</taxon>
        <taxon>Phallomycetidae</taxon>
        <taxon>Geastrales</taxon>
        <taxon>Sphaerobolaceae</taxon>
        <taxon>Sphaerobolus</taxon>
    </lineage>
</organism>
<evidence type="ECO:0000313" key="1">
    <source>
        <dbReference type="EMBL" id="KIJ24182.1"/>
    </source>
</evidence>
<sequence>WNEASVLAAMAVGKGTNLACSLRTWIWDFLKDNDCLPINRARGAKSMLKDEDLSSEIQNHLQGLGKKYFSAADVCHFLAQPETMTHFKFTKVPSERTACRWLQVMEYRYGKAKNGMYIDGHEREDIVEYHNNIFIPLWKSIECRMMTWTSDNIQIEPLDSTKLKIVLLTHDESTFYANDRRKTRWIHKNKKAELVRKGEGASIMVSDFCSPDLGWLKSKDG</sequence>
<keyword evidence="2" id="KW-1185">Reference proteome</keyword>
<gene>
    <name evidence="1" type="ORF">M422DRAFT_80265</name>
</gene>
<dbReference type="HOGENOM" id="CLU_005726_2_2_1"/>
<reference evidence="1 2" key="1">
    <citation type="submission" date="2014-06" db="EMBL/GenBank/DDBJ databases">
        <title>Evolutionary Origins and Diversification of the Mycorrhizal Mutualists.</title>
        <authorList>
            <consortium name="DOE Joint Genome Institute"/>
            <consortium name="Mycorrhizal Genomics Consortium"/>
            <person name="Kohler A."/>
            <person name="Kuo A."/>
            <person name="Nagy L.G."/>
            <person name="Floudas D."/>
            <person name="Copeland A."/>
            <person name="Barry K.W."/>
            <person name="Cichocki N."/>
            <person name="Veneault-Fourrey C."/>
            <person name="LaButti K."/>
            <person name="Lindquist E.A."/>
            <person name="Lipzen A."/>
            <person name="Lundell T."/>
            <person name="Morin E."/>
            <person name="Murat C."/>
            <person name="Riley R."/>
            <person name="Ohm R."/>
            <person name="Sun H."/>
            <person name="Tunlid A."/>
            <person name="Henrissat B."/>
            <person name="Grigoriev I.V."/>
            <person name="Hibbett D.S."/>
            <person name="Martin F."/>
        </authorList>
    </citation>
    <scope>NUCLEOTIDE SEQUENCE [LARGE SCALE GENOMIC DNA]</scope>
    <source>
        <strain evidence="1 2">SS14</strain>
    </source>
</reference>
<proteinExistence type="predicted"/>